<feature type="compositionally biased region" description="Low complexity" evidence="8">
    <location>
        <begin position="561"/>
        <end position="598"/>
    </location>
</feature>
<dbReference type="AlphaFoldDB" id="W3WTC2"/>
<dbReference type="HOGENOM" id="CLU_010580_1_0_1"/>
<feature type="region of interest" description="Disordered" evidence="8">
    <location>
        <begin position="59"/>
        <end position="80"/>
    </location>
</feature>
<dbReference type="GO" id="GO:0035267">
    <property type="term" value="C:NuA4 histone acetyltransferase complex"/>
    <property type="evidence" value="ECO:0007669"/>
    <property type="project" value="InterPro"/>
</dbReference>
<gene>
    <name evidence="10" type="ORF">PFICI_10938</name>
</gene>
<dbReference type="OrthoDB" id="435275at2759"/>
<feature type="domain" description="Enhancer of polycomb-like N-terminal" evidence="9">
    <location>
        <begin position="10"/>
        <end position="149"/>
    </location>
</feature>
<dbReference type="eggNOG" id="KOG2261">
    <property type="taxonomic scope" value="Eukaryota"/>
</dbReference>
<evidence type="ECO:0000256" key="5">
    <source>
        <dbReference type="ARBA" id="ARBA00023242"/>
    </source>
</evidence>
<evidence type="ECO:0000256" key="3">
    <source>
        <dbReference type="ARBA" id="ARBA00023015"/>
    </source>
</evidence>
<keyword evidence="11" id="KW-1185">Reference proteome</keyword>
<protein>
    <recommendedName>
        <fullName evidence="7">Enhancer of polycomb-like protein</fullName>
    </recommendedName>
</protein>
<dbReference type="Proteomes" id="UP000030651">
    <property type="component" value="Unassembled WGS sequence"/>
</dbReference>
<dbReference type="PANTHER" id="PTHR14898">
    <property type="entry name" value="ENHANCER OF POLYCOMB"/>
    <property type="match status" value="1"/>
</dbReference>
<proteinExistence type="inferred from homology"/>
<dbReference type="RefSeq" id="XP_007837710.1">
    <property type="nucleotide sequence ID" value="XM_007839519.1"/>
</dbReference>
<evidence type="ECO:0000256" key="7">
    <source>
        <dbReference type="RuleBase" id="RU361124"/>
    </source>
</evidence>
<feature type="region of interest" description="Disordered" evidence="8">
    <location>
        <begin position="394"/>
        <end position="416"/>
    </location>
</feature>
<accession>W3WTC2</accession>
<evidence type="ECO:0000256" key="2">
    <source>
        <dbReference type="ARBA" id="ARBA00008035"/>
    </source>
</evidence>
<dbReference type="GO" id="GO:0005634">
    <property type="term" value="C:nucleus"/>
    <property type="evidence" value="ECO:0007669"/>
    <property type="project" value="UniProtKB-SubCell"/>
</dbReference>
<comment type="subcellular location">
    <subcellularLocation>
        <location evidence="1 7">Nucleus</location>
    </subcellularLocation>
</comment>
<comment type="function">
    <text evidence="6">Component of the NuA4 histone acetyltransferase complex which is involved in transcriptional activation of selected genes principally by acetylation of nucleosomal histone H4 and H2A. The NuA4 complex is also involved in DNA repair. Involved in gene silencing by neighboring heterochromatin, blockage of the silencing spreading along the chromosome, and required for cell cycle progression through G2/M.</text>
</comment>
<name>W3WTC2_PESFW</name>
<reference evidence="11" key="1">
    <citation type="journal article" date="2015" name="BMC Genomics">
        <title>Genomic and transcriptomic analysis of the endophytic fungus Pestalotiopsis fici reveals its lifestyle and high potential for synthesis of natural products.</title>
        <authorList>
            <person name="Wang X."/>
            <person name="Zhang X."/>
            <person name="Liu L."/>
            <person name="Xiang M."/>
            <person name="Wang W."/>
            <person name="Sun X."/>
            <person name="Che Y."/>
            <person name="Guo L."/>
            <person name="Liu G."/>
            <person name="Guo L."/>
            <person name="Wang C."/>
            <person name="Yin W.B."/>
            <person name="Stadler M."/>
            <person name="Zhang X."/>
            <person name="Liu X."/>
        </authorList>
    </citation>
    <scope>NUCLEOTIDE SEQUENCE [LARGE SCALE GENOMIC DNA]</scope>
    <source>
        <strain evidence="11">W106-1 / CGMCC3.15140</strain>
    </source>
</reference>
<dbReference type="EMBL" id="KI912116">
    <property type="protein sequence ID" value="ETS77064.1"/>
    <property type="molecule type" value="Genomic_DNA"/>
</dbReference>
<dbReference type="OMA" id="HIKWNEG"/>
<evidence type="ECO:0000313" key="10">
    <source>
        <dbReference type="EMBL" id="ETS77064.1"/>
    </source>
</evidence>
<dbReference type="KEGG" id="pfy:PFICI_10938"/>
<evidence type="ECO:0000259" key="9">
    <source>
        <dbReference type="Pfam" id="PF10513"/>
    </source>
</evidence>
<keyword evidence="5 7" id="KW-0539">Nucleus</keyword>
<evidence type="ECO:0000256" key="1">
    <source>
        <dbReference type="ARBA" id="ARBA00004123"/>
    </source>
</evidence>
<comment type="similarity">
    <text evidence="2 7">Belongs to the enhancer of polycomb family.</text>
</comment>
<feature type="region of interest" description="Disordered" evidence="8">
    <location>
        <begin position="531"/>
        <end position="598"/>
    </location>
</feature>
<evidence type="ECO:0000256" key="6">
    <source>
        <dbReference type="ARBA" id="ARBA00025513"/>
    </source>
</evidence>
<dbReference type="InParanoid" id="W3WTC2"/>
<dbReference type="Pfam" id="PF10513">
    <property type="entry name" value="EPL1"/>
    <property type="match status" value="1"/>
</dbReference>
<evidence type="ECO:0000256" key="8">
    <source>
        <dbReference type="SAM" id="MobiDB-lite"/>
    </source>
</evidence>
<evidence type="ECO:0000256" key="4">
    <source>
        <dbReference type="ARBA" id="ARBA00023163"/>
    </source>
</evidence>
<feature type="region of interest" description="Disordered" evidence="8">
    <location>
        <begin position="305"/>
        <end position="329"/>
    </location>
</feature>
<keyword evidence="3 7" id="KW-0805">Transcription regulation</keyword>
<dbReference type="InterPro" id="IPR019542">
    <property type="entry name" value="Enhancer_polycomb-like_N"/>
</dbReference>
<dbReference type="GeneID" id="19275951"/>
<sequence length="598" mass="68664">MSLQRKVRIKKLNSKTALPVLIEGQINPDEYESLTTDISSTAGVDQGESNEVHLQAAIKGTGTTKEDNEIPVPPPQESEEVNYDDIYPRVYPEPRNYIKFSETVEETLGCLYDMTTEDDEYLKTYNAKKSPKEQLSEDDFERIMELFEQTAAGEAPFAAVDNTVVPYETMVMHMLHTPVHKLQTHAKVVYEHWKGLRQDKGKLHPSLKFETHSEQDDLDPYVCFRRREVRQTRKTRQRDVQVADKLKKLRRELEDARLLVMMSQHREALKQELLSLDKKLFEHRAIFKEKKNRLGIPKNEDEDLLINSKPTTAQKRKAQEVQPPVRAAQNTQSRLVVRVDGRPTEQDLPLLSEKIEEKWAELRRDVEHKATTHNMWNRDYIDLTDKPLPPVKREQEQSFRPAKPTFLPTPPSSESDQMELDVEECETSFTGALSSQLEQFGIGHPSPLFDEQPTFSFRRRQGRGGRLWVDRRRIDRRDPATRLASPPSDMDVDEARQFDRAKYDQDSDSEDDQVYHIDPYDQRALKFRALIPPPVPTAPRGYYRQLPEGANGAPNRPTPSQPSSAAPTQTQTPQAQAQVQAQPQVQAQAQSQPQSAAS</sequence>
<evidence type="ECO:0000313" key="11">
    <source>
        <dbReference type="Proteomes" id="UP000030651"/>
    </source>
</evidence>
<keyword evidence="4 7" id="KW-0804">Transcription</keyword>
<dbReference type="GO" id="GO:0006357">
    <property type="term" value="P:regulation of transcription by RNA polymerase II"/>
    <property type="evidence" value="ECO:0007669"/>
    <property type="project" value="InterPro"/>
</dbReference>
<dbReference type="STRING" id="1229662.W3WTC2"/>
<dbReference type="InterPro" id="IPR024943">
    <property type="entry name" value="Enhancer_polycomb"/>
</dbReference>
<organism evidence="10 11">
    <name type="scientific">Pestalotiopsis fici (strain W106-1 / CGMCC3.15140)</name>
    <dbReference type="NCBI Taxonomy" id="1229662"/>
    <lineage>
        <taxon>Eukaryota</taxon>
        <taxon>Fungi</taxon>
        <taxon>Dikarya</taxon>
        <taxon>Ascomycota</taxon>
        <taxon>Pezizomycotina</taxon>
        <taxon>Sordariomycetes</taxon>
        <taxon>Xylariomycetidae</taxon>
        <taxon>Amphisphaeriales</taxon>
        <taxon>Sporocadaceae</taxon>
        <taxon>Pestalotiopsis</taxon>
    </lineage>
</organism>